<accession>A0ABV7YNG2</accession>
<proteinExistence type="predicted"/>
<comment type="caution">
    <text evidence="1">The sequence shown here is derived from an EMBL/GenBank/DDBJ whole genome shotgun (WGS) entry which is preliminary data.</text>
</comment>
<reference evidence="2" key="1">
    <citation type="journal article" date="2019" name="Int. J. Syst. Evol. Microbiol.">
        <title>The Global Catalogue of Microorganisms (GCM) 10K type strain sequencing project: providing services to taxonomists for standard genome sequencing and annotation.</title>
        <authorList>
            <consortium name="The Broad Institute Genomics Platform"/>
            <consortium name="The Broad Institute Genome Sequencing Center for Infectious Disease"/>
            <person name="Wu L."/>
            <person name="Ma J."/>
        </authorList>
    </citation>
    <scope>NUCLEOTIDE SEQUENCE [LARGE SCALE GENOMIC DNA]</scope>
    <source>
        <strain evidence="2">CGMCC 4.7241</strain>
    </source>
</reference>
<dbReference type="Proteomes" id="UP001595699">
    <property type="component" value="Unassembled WGS sequence"/>
</dbReference>
<evidence type="ECO:0000313" key="2">
    <source>
        <dbReference type="Proteomes" id="UP001595699"/>
    </source>
</evidence>
<dbReference type="RefSeq" id="WP_205119589.1">
    <property type="nucleotide sequence ID" value="NZ_JAFBCM010000001.1"/>
</dbReference>
<dbReference type="EMBL" id="JBHRZH010000044">
    <property type="protein sequence ID" value="MFC3765942.1"/>
    <property type="molecule type" value="Genomic_DNA"/>
</dbReference>
<evidence type="ECO:0000313" key="1">
    <source>
        <dbReference type="EMBL" id="MFC3765942.1"/>
    </source>
</evidence>
<keyword evidence="2" id="KW-1185">Reference proteome</keyword>
<organism evidence="1 2">
    <name type="scientific">Tenggerimyces flavus</name>
    <dbReference type="NCBI Taxonomy" id="1708749"/>
    <lineage>
        <taxon>Bacteria</taxon>
        <taxon>Bacillati</taxon>
        <taxon>Actinomycetota</taxon>
        <taxon>Actinomycetes</taxon>
        <taxon>Propionibacteriales</taxon>
        <taxon>Nocardioidaceae</taxon>
        <taxon>Tenggerimyces</taxon>
    </lineage>
</organism>
<gene>
    <name evidence="1" type="ORF">ACFOUW_34260</name>
</gene>
<name>A0ABV7YNG2_9ACTN</name>
<sequence length="55" mass="5953">MTAEQLRQAYAALDSHDAKLTAIALEFGVPVVARQRERAARIRVELDAISKGGTS</sequence>
<protein>
    <submittedName>
        <fullName evidence="1">Uncharacterized protein</fullName>
    </submittedName>
</protein>